<dbReference type="EMBL" id="CADCTO010000133">
    <property type="protein sequence ID" value="CAA9231311.1"/>
    <property type="molecule type" value="Genomic_DNA"/>
</dbReference>
<evidence type="ECO:0000313" key="2">
    <source>
        <dbReference type="EMBL" id="CAA9231311.1"/>
    </source>
</evidence>
<proteinExistence type="predicted"/>
<organism evidence="2">
    <name type="scientific">uncultured Armatimonadetes bacterium</name>
    <dbReference type="NCBI Taxonomy" id="157466"/>
    <lineage>
        <taxon>Bacteria</taxon>
        <taxon>Bacillati</taxon>
        <taxon>Armatimonadota</taxon>
        <taxon>environmental samples</taxon>
    </lineage>
</organism>
<evidence type="ECO:0000256" key="1">
    <source>
        <dbReference type="SAM" id="SignalP"/>
    </source>
</evidence>
<evidence type="ECO:0008006" key="3">
    <source>
        <dbReference type="Google" id="ProtNLM"/>
    </source>
</evidence>
<dbReference type="InterPro" id="IPR033786">
    <property type="entry name" value="TTHB210-like"/>
</dbReference>
<dbReference type="CDD" id="cd11669">
    <property type="entry name" value="TTHB210-like"/>
    <property type="match status" value="1"/>
</dbReference>
<dbReference type="AlphaFoldDB" id="A0A6J4HT95"/>
<accession>A0A6J4HT95</accession>
<feature type="signal peptide" evidence="1">
    <location>
        <begin position="1"/>
        <end position="24"/>
    </location>
</feature>
<feature type="chain" id="PRO_5026944180" description="DUF5602 domain-containing protein" evidence="1">
    <location>
        <begin position="25"/>
        <end position="265"/>
    </location>
</feature>
<name>A0A6J4HT95_9BACT</name>
<reference evidence="2" key="1">
    <citation type="submission" date="2020-02" db="EMBL/GenBank/DDBJ databases">
        <authorList>
            <person name="Meier V. D."/>
        </authorList>
    </citation>
    <scope>NUCLEOTIDE SEQUENCE</scope>
    <source>
        <strain evidence="2">AVDCRST_MAG63</strain>
    </source>
</reference>
<sequence length="265" mass="27911">MRTIGRSRAAAAGFAVAMAIMIGAAGCGGSGGNVDDESGDPTFAVVGATQTVSGAQVSSWARVDRNGVVQEVGVTLPLAVARNPPASHGSGPAGAHAVLAFPAAARNGTYFNHFELQWEPEGHPPALFSVPHFDLHFYAVSPDEVEAVTAQDPVAPAPERVPAGYLYTGQSVPEMGVHAIPLALVNSGQPFTTAMIAGFYGGSMTFLEPMVTQEFLLQRQNVVMDVPRPAVLGRATRYPTRFRATYQASTDSYDLVFSDFVTVTR</sequence>
<keyword evidence="1" id="KW-0732">Signal</keyword>
<gene>
    <name evidence="2" type="ORF">AVDCRST_MAG63-1113</name>
</gene>
<protein>
    <recommendedName>
        <fullName evidence="3">DUF5602 domain-containing protein</fullName>
    </recommendedName>
</protein>
<dbReference type="PROSITE" id="PS51257">
    <property type="entry name" value="PROKAR_LIPOPROTEIN"/>
    <property type="match status" value="1"/>
</dbReference>